<evidence type="ECO:0000313" key="2">
    <source>
        <dbReference type="Proteomes" id="UP001166784"/>
    </source>
</evidence>
<dbReference type="EMBL" id="JAKWJU010000002">
    <property type="protein sequence ID" value="MCH6160841.1"/>
    <property type="molecule type" value="Genomic_DNA"/>
</dbReference>
<gene>
    <name evidence="1" type="ORF">MMA15_10650</name>
</gene>
<comment type="caution">
    <text evidence="1">The sequence shown here is derived from an EMBL/GenBank/DDBJ whole genome shotgun (WGS) entry which is preliminary data.</text>
</comment>
<evidence type="ECO:0000313" key="1">
    <source>
        <dbReference type="EMBL" id="MCH6160841.1"/>
    </source>
</evidence>
<keyword evidence="2" id="KW-1185">Reference proteome</keyword>
<organism evidence="1 2">
    <name type="scientific">Streptomyces marispadix</name>
    <dbReference type="NCBI Taxonomy" id="2922868"/>
    <lineage>
        <taxon>Bacteria</taxon>
        <taxon>Bacillati</taxon>
        <taxon>Actinomycetota</taxon>
        <taxon>Actinomycetes</taxon>
        <taxon>Kitasatosporales</taxon>
        <taxon>Streptomycetaceae</taxon>
        <taxon>Streptomyces</taxon>
    </lineage>
</organism>
<dbReference type="Proteomes" id="UP001166784">
    <property type="component" value="Unassembled WGS sequence"/>
</dbReference>
<name>A0ABS9SX57_9ACTN</name>
<proteinExistence type="predicted"/>
<accession>A0ABS9SX57</accession>
<dbReference type="RefSeq" id="WP_241058866.1">
    <property type="nucleotide sequence ID" value="NZ_JAKWJU010000002.1"/>
</dbReference>
<reference evidence="1" key="2">
    <citation type="journal article" date="2023" name="Int. J. Syst. Evol. Microbiol.">
        <title>Streptomyces marispadix sp. nov., isolated from marine beach sediment of the Northern Coast of Portugal.</title>
        <authorList>
            <person name="dos Santos J.D.N."/>
            <person name="Vitorino I.R."/>
            <person name="Kallscheuer N."/>
            <person name="Srivastava A."/>
            <person name="Krautwurst S."/>
            <person name="Marz M."/>
            <person name="Jogler C."/>
            <person name="Lobo Da Cunha A."/>
            <person name="Catita J."/>
            <person name="Goncalves H."/>
            <person name="Gonzalez I."/>
            <person name="Reyes F."/>
            <person name="Lage O.M."/>
        </authorList>
    </citation>
    <scope>NUCLEOTIDE SEQUENCE</scope>
    <source>
        <strain evidence="1">M600PL45_2</strain>
    </source>
</reference>
<protein>
    <submittedName>
        <fullName evidence="1">Uncharacterized protein</fullName>
    </submittedName>
</protein>
<sequence>MEQQSEQDGAHLLAELDATPLAELRRRAAIVTALSGGPGTFSQKSVSYRVDGATRFAWNDSGGQSVKWYFTDDGRALLIAFEHEGELNLPGPTDEFALQRTYYRGVPDDLLRYAGDRTRAYENITLTDPETGATLLTATGVCWYDGAHWHIADGLLAYCAEEGIDLDFESGLDMSPYVLGRDFTPETYLDHYYYRDEGDDLPVAERAAVLDAIRPVFAQHPPSR</sequence>
<reference evidence="1" key="1">
    <citation type="submission" date="2022-03" db="EMBL/GenBank/DDBJ databases">
        <authorList>
            <person name="Santos J.D.N."/>
            <person name="Kallscheuer N."/>
            <person name="Jogler C."/>
            <person name="Lage O.M."/>
        </authorList>
    </citation>
    <scope>NUCLEOTIDE SEQUENCE</scope>
    <source>
        <strain evidence="1">M600PL45_2</strain>
    </source>
</reference>